<comment type="cofactor">
    <cofactor evidence="1">
        <name>pyridoxal 5'-phosphate</name>
        <dbReference type="ChEBI" id="CHEBI:597326"/>
    </cofactor>
</comment>
<reference evidence="6 7" key="1">
    <citation type="journal article" date="2024" name="G3 (Bethesda)">
        <title>Genome assembly of Hibiscus sabdariffa L. provides insights into metabolisms of medicinal natural products.</title>
        <authorList>
            <person name="Kim T."/>
        </authorList>
    </citation>
    <scope>NUCLEOTIDE SEQUENCE [LARGE SCALE GENOMIC DNA]</scope>
    <source>
        <strain evidence="6">TK-2024</strain>
        <tissue evidence="6">Old leaves</tissue>
    </source>
</reference>
<protein>
    <recommendedName>
        <fullName evidence="5">Aminotransferase class I/classII large domain-containing protein</fullName>
    </recommendedName>
</protein>
<dbReference type="Gene3D" id="3.90.1150.10">
    <property type="entry name" value="Aspartate Aminotransferase, domain 1"/>
    <property type="match status" value="1"/>
</dbReference>
<keyword evidence="3" id="KW-0663">Pyridoxal phosphate</keyword>
<evidence type="ECO:0000259" key="5">
    <source>
        <dbReference type="Pfam" id="PF00155"/>
    </source>
</evidence>
<dbReference type="Pfam" id="PF00155">
    <property type="entry name" value="Aminotran_1_2"/>
    <property type="match status" value="1"/>
</dbReference>
<sequence length="108" mass="12874">MKHLLSSNTFEDEMELWEKIVYDVKVNISPGSSCHCSKLGWFRICFANMSEDTLKLVMQRLKSFVNCITTSNNKSHQESKNLRKESHVQKWIFRLSFQSFHDREQDER</sequence>
<evidence type="ECO:0000256" key="3">
    <source>
        <dbReference type="ARBA" id="ARBA00022898"/>
    </source>
</evidence>
<dbReference type="PANTHER" id="PTHR43795:SF10">
    <property type="entry name" value="1-AMINOCYCLOPROPANE-1-CARBOXYLATE SYNTHASE 9"/>
    <property type="match status" value="1"/>
</dbReference>
<evidence type="ECO:0000313" key="6">
    <source>
        <dbReference type="EMBL" id="KAK8490270.1"/>
    </source>
</evidence>
<evidence type="ECO:0000313" key="7">
    <source>
        <dbReference type="Proteomes" id="UP001396334"/>
    </source>
</evidence>
<comment type="caution">
    <text evidence="6">The sequence shown here is derived from an EMBL/GenBank/DDBJ whole genome shotgun (WGS) entry which is preliminary data.</text>
</comment>
<evidence type="ECO:0000256" key="4">
    <source>
        <dbReference type="ARBA" id="ARBA00023239"/>
    </source>
</evidence>
<dbReference type="InterPro" id="IPR050478">
    <property type="entry name" value="Ethylene_sulfur-biosynth"/>
</dbReference>
<dbReference type="InterPro" id="IPR004839">
    <property type="entry name" value="Aminotransferase_I/II_large"/>
</dbReference>
<keyword evidence="7" id="KW-1185">Reference proteome</keyword>
<evidence type="ECO:0000256" key="1">
    <source>
        <dbReference type="ARBA" id="ARBA00001933"/>
    </source>
</evidence>
<dbReference type="Proteomes" id="UP001396334">
    <property type="component" value="Unassembled WGS sequence"/>
</dbReference>
<organism evidence="6 7">
    <name type="scientific">Hibiscus sabdariffa</name>
    <name type="common">roselle</name>
    <dbReference type="NCBI Taxonomy" id="183260"/>
    <lineage>
        <taxon>Eukaryota</taxon>
        <taxon>Viridiplantae</taxon>
        <taxon>Streptophyta</taxon>
        <taxon>Embryophyta</taxon>
        <taxon>Tracheophyta</taxon>
        <taxon>Spermatophyta</taxon>
        <taxon>Magnoliopsida</taxon>
        <taxon>eudicotyledons</taxon>
        <taxon>Gunneridae</taxon>
        <taxon>Pentapetalae</taxon>
        <taxon>rosids</taxon>
        <taxon>malvids</taxon>
        <taxon>Malvales</taxon>
        <taxon>Malvaceae</taxon>
        <taxon>Malvoideae</taxon>
        <taxon>Hibiscus</taxon>
    </lineage>
</organism>
<gene>
    <name evidence="6" type="ORF">V6N11_048196</name>
</gene>
<dbReference type="SUPFAM" id="SSF53383">
    <property type="entry name" value="PLP-dependent transferases"/>
    <property type="match status" value="1"/>
</dbReference>
<proteinExistence type="predicted"/>
<dbReference type="InterPro" id="IPR015424">
    <property type="entry name" value="PyrdxlP-dep_Trfase"/>
</dbReference>
<evidence type="ECO:0000256" key="2">
    <source>
        <dbReference type="ARBA" id="ARBA00022691"/>
    </source>
</evidence>
<name>A0ABR2AB09_9ROSI</name>
<dbReference type="PANTHER" id="PTHR43795">
    <property type="entry name" value="BIFUNCTIONAL ASPARTATE AMINOTRANSFERASE AND GLUTAMATE/ASPARTATE-PREPHENATE AMINOTRANSFERASE-RELATED"/>
    <property type="match status" value="1"/>
</dbReference>
<dbReference type="EMBL" id="JBBPBN010000287">
    <property type="protein sequence ID" value="KAK8490270.1"/>
    <property type="molecule type" value="Genomic_DNA"/>
</dbReference>
<dbReference type="InterPro" id="IPR015422">
    <property type="entry name" value="PyrdxlP-dep_Trfase_small"/>
</dbReference>
<keyword evidence="2" id="KW-0949">S-adenosyl-L-methionine</keyword>
<feature type="domain" description="Aminotransferase class I/classII large" evidence="5">
    <location>
        <begin position="12"/>
        <end position="61"/>
    </location>
</feature>
<keyword evidence="4" id="KW-0456">Lyase</keyword>
<accession>A0ABR2AB09</accession>